<dbReference type="EMBL" id="BDGI01000028">
    <property type="protein sequence ID" value="GAV27282.1"/>
    <property type="molecule type" value="Genomic_DNA"/>
</dbReference>
<reference evidence="3 4" key="1">
    <citation type="submission" date="2016-08" db="EMBL/GenBank/DDBJ databases">
        <title>Whole genome shotgun sequence of Pichia membranifaciens KS47-1.</title>
        <authorList>
            <person name="Konishi M."/>
            <person name="Ishida M."/>
            <person name="Arakawa T."/>
            <person name="Kato Y."/>
            <person name="Horiuchi J."/>
        </authorList>
    </citation>
    <scope>NUCLEOTIDE SEQUENCE [LARGE SCALE GENOMIC DNA]</scope>
    <source>
        <strain evidence="3 4">KS47-1</strain>
    </source>
</reference>
<dbReference type="OrthoDB" id="18018at2759"/>
<sequence length="66" mass="7674">MFAEMARGNQRDLARQKNLKKQQELAKSTKKGDYQKRKENDADILREKQRLADERKAAEAAANLKK</sequence>
<name>A0A1Q2YCM7_9ASCO</name>
<gene>
    <name evidence="3" type="ORF">PMKS-000746</name>
</gene>
<feature type="compositionally biased region" description="Basic and acidic residues" evidence="1">
    <location>
        <begin position="30"/>
        <end position="58"/>
    </location>
</feature>
<evidence type="ECO:0000313" key="4">
    <source>
        <dbReference type="Proteomes" id="UP000186136"/>
    </source>
</evidence>
<evidence type="ECO:0000313" key="3">
    <source>
        <dbReference type="EMBL" id="GAV27282.1"/>
    </source>
</evidence>
<organism evidence="3 4">
    <name type="scientific">Pichia membranifaciens</name>
    <dbReference type="NCBI Taxonomy" id="4926"/>
    <lineage>
        <taxon>Eukaryota</taxon>
        <taxon>Fungi</taxon>
        <taxon>Dikarya</taxon>
        <taxon>Ascomycota</taxon>
        <taxon>Saccharomycotina</taxon>
        <taxon>Pichiomycetes</taxon>
        <taxon>Pichiales</taxon>
        <taxon>Pichiaceae</taxon>
        <taxon>Pichia</taxon>
    </lineage>
</organism>
<dbReference type="Proteomes" id="UP000186136">
    <property type="component" value="Unassembled WGS sequence"/>
</dbReference>
<dbReference type="Pfam" id="PF04419">
    <property type="entry name" value="SERF-like_N"/>
    <property type="match status" value="1"/>
</dbReference>
<dbReference type="InterPro" id="IPR007513">
    <property type="entry name" value="SERF-like_N"/>
</dbReference>
<evidence type="ECO:0000259" key="2">
    <source>
        <dbReference type="Pfam" id="PF04419"/>
    </source>
</evidence>
<proteinExistence type="predicted"/>
<feature type="region of interest" description="Disordered" evidence="1">
    <location>
        <begin position="1"/>
        <end position="66"/>
    </location>
</feature>
<comment type="caution">
    <text evidence="3">The sequence shown here is derived from an EMBL/GenBank/DDBJ whole genome shotgun (WGS) entry which is preliminary data.</text>
</comment>
<protein>
    <recommendedName>
        <fullName evidence="2">Small EDRK-rich factor-like N-terminal domain-containing protein</fullName>
    </recommendedName>
</protein>
<accession>A0A1Q2YCM7</accession>
<keyword evidence="4" id="KW-1185">Reference proteome</keyword>
<feature type="domain" description="Small EDRK-rich factor-like N-terminal" evidence="2">
    <location>
        <begin position="5"/>
        <end position="31"/>
    </location>
</feature>
<dbReference type="AlphaFoldDB" id="A0A1Q2YCM7"/>
<evidence type="ECO:0000256" key="1">
    <source>
        <dbReference type="SAM" id="MobiDB-lite"/>
    </source>
</evidence>